<evidence type="ECO:0000313" key="9">
    <source>
        <dbReference type="EMBL" id="KAF8821939.1"/>
    </source>
</evidence>
<dbReference type="Pfam" id="PF17862">
    <property type="entry name" value="AAA_lid_3"/>
    <property type="match status" value="1"/>
</dbReference>
<comment type="cofactor">
    <cofactor evidence="7">
        <name>Mg(2+)</name>
        <dbReference type="ChEBI" id="CHEBI:18420"/>
    </cofactor>
    <text evidence="7">Binds 1 Mg(2+) ion per subunit.</text>
</comment>
<sequence>LLLFGPPGTGKTLIARQIGLALRAREPKIVNGPEVLNKYVGQSEENIRNLFKEAEEEYKKMGDNSSLHIIIFDEIDAICKHRGSTQTGTGVNDSIVNQLLSKIDGVEALNNILLIGMTNRRDLIDDALLRPGRLEVHIEIGLPDEAGRIQILNIHTKKMRNAKRLDPEVQITELAVRTKNYSGAEIEGLVRSAASYAFQRKIDFQNISKPTDVDSIRVEMPDFENALDEVKPAYGAEEDEFDKCLQNGIIRYGEAFNHLLLTSSSLTRQLEEGENTRILSILLHGPTGCGKTAIAAEIAKRANFPFMKLITPDNFVGYGEVAQVNLLAKTFDDAYKSQTSLIVLDNIERLMGYSRIGPRFSNLIMQTLLILVKKAPQNPNRRLLVVGTTSEFGFFQDSGMAKAFHVNLEVPLVEGPTELRNALNDRKKRYDDFPADEIKILCDSNVINRIGIKQLLLVTEMASEFCKPDHITCTTFLKCLEDCGFEQHMVDFNLLS</sequence>
<name>A0ABQ7JDJ4_9APIC</name>
<evidence type="ECO:0000313" key="10">
    <source>
        <dbReference type="Proteomes" id="UP000823046"/>
    </source>
</evidence>
<dbReference type="SMART" id="SM00382">
    <property type="entry name" value="AAA"/>
    <property type="match status" value="2"/>
</dbReference>
<keyword evidence="7" id="KW-0460">Magnesium</keyword>
<evidence type="ECO:0000256" key="1">
    <source>
        <dbReference type="ARBA" id="ARBA00006914"/>
    </source>
</evidence>
<evidence type="ECO:0000256" key="2">
    <source>
        <dbReference type="ARBA" id="ARBA00022448"/>
    </source>
</evidence>
<dbReference type="EC" id="3.6.4.6" evidence="7"/>
<organism evidence="9 10">
    <name type="scientific">Cardiosporidium cionae</name>
    <dbReference type="NCBI Taxonomy" id="476202"/>
    <lineage>
        <taxon>Eukaryota</taxon>
        <taxon>Sar</taxon>
        <taxon>Alveolata</taxon>
        <taxon>Apicomplexa</taxon>
        <taxon>Aconoidasida</taxon>
        <taxon>Nephromycida</taxon>
        <taxon>Cardiosporidium</taxon>
    </lineage>
</organism>
<keyword evidence="3 6" id="KW-0547">Nucleotide-binding</keyword>
<dbReference type="InterPro" id="IPR041569">
    <property type="entry name" value="AAA_lid_3"/>
</dbReference>
<evidence type="ECO:0000256" key="6">
    <source>
        <dbReference type="RuleBase" id="RU003651"/>
    </source>
</evidence>
<dbReference type="InterPro" id="IPR003593">
    <property type="entry name" value="AAA+_ATPase"/>
</dbReference>
<keyword evidence="10" id="KW-1185">Reference proteome</keyword>
<comment type="subcellular location">
    <subcellularLocation>
        <location evidence="7">Cytoplasm</location>
    </subcellularLocation>
</comment>
<dbReference type="Pfam" id="PF00004">
    <property type="entry name" value="AAA"/>
    <property type="match status" value="2"/>
</dbReference>
<comment type="caution">
    <text evidence="9">The sequence shown here is derived from an EMBL/GenBank/DDBJ whole genome shotgun (WGS) entry which is preliminary data.</text>
</comment>
<keyword evidence="7" id="KW-0378">Hydrolase</keyword>
<comment type="similarity">
    <text evidence="1 6">Belongs to the AAA ATPase family.</text>
</comment>
<dbReference type="SUPFAM" id="SSF52540">
    <property type="entry name" value="P-loop containing nucleoside triphosphate hydrolases"/>
    <property type="match status" value="2"/>
</dbReference>
<reference evidence="9 10" key="1">
    <citation type="journal article" date="2020" name="bioRxiv">
        <title>Metabolic contributions of an alphaproteobacterial endosymbiont in the apicomplexan Cardiosporidium cionae.</title>
        <authorList>
            <person name="Hunter E.S."/>
            <person name="Paight C.J."/>
            <person name="Lane C.E."/>
        </authorList>
    </citation>
    <scope>NUCLEOTIDE SEQUENCE [LARGE SCALE GENOMIC DNA]</scope>
    <source>
        <strain evidence="9">ESH_2018</strain>
    </source>
</reference>
<keyword evidence="7" id="KW-0931">ER-Golgi transport</keyword>
<gene>
    <name evidence="9" type="ORF">IE077_001352</name>
</gene>
<keyword evidence="2 7" id="KW-0813">Transport</keyword>
<keyword evidence="7" id="KW-0963">Cytoplasm</keyword>
<proteinExistence type="inferred from homology"/>
<dbReference type="Gene3D" id="3.40.50.300">
    <property type="entry name" value="P-loop containing nucleotide triphosphate hydrolases"/>
    <property type="match status" value="2"/>
</dbReference>
<evidence type="ECO:0000256" key="7">
    <source>
        <dbReference type="RuleBase" id="RU367045"/>
    </source>
</evidence>
<dbReference type="PANTHER" id="PTHR23078:SF3">
    <property type="entry name" value="VESICLE-FUSING ATPASE"/>
    <property type="match status" value="1"/>
</dbReference>
<dbReference type="Proteomes" id="UP000823046">
    <property type="component" value="Unassembled WGS sequence"/>
</dbReference>
<evidence type="ECO:0000256" key="5">
    <source>
        <dbReference type="ARBA" id="ARBA00022927"/>
    </source>
</evidence>
<accession>A0ABQ7JDJ4</accession>
<evidence type="ECO:0000259" key="8">
    <source>
        <dbReference type="SMART" id="SM00382"/>
    </source>
</evidence>
<feature type="domain" description="AAA+ ATPase" evidence="8">
    <location>
        <begin position="1"/>
        <end position="144"/>
    </location>
</feature>
<keyword evidence="4 6" id="KW-0067">ATP-binding</keyword>
<feature type="non-terminal residue" evidence="9">
    <location>
        <position position="1"/>
    </location>
</feature>
<evidence type="ECO:0000256" key="4">
    <source>
        <dbReference type="ARBA" id="ARBA00022840"/>
    </source>
</evidence>
<dbReference type="InterPro" id="IPR039812">
    <property type="entry name" value="Vesicle-fus_ATPase"/>
</dbReference>
<evidence type="ECO:0000256" key="3">
    <source>
        <dbReference type="ARBA" id="ARBA00022741"/>
    </source>
</evidence>
<dbReference type="InterPro" id="IPR003960">
    <property type="entry name" value="ATPase_AAA_CS"/>
</dbReference>
<feature type="domain" description="AAA+ ATPase" evidence="8">
    <location>
        <begin position="277"/>
        <end position="414"/>
    </location>
</feature>
<dbReference type="InterPro" id="IPR003959">
    <property type="entry name" value="ATPase_AAA_core"/>
</dbReference>
<dbReference type="InterPro" id="IPR027417">
    <property type="entry name" value="P-loop_NTPase"/>
</dbReference>
<keyword evidence="7" id="KW-0479">Metal-binding</keyword>
<protein>
    <recommendedName>
        <fullName evidence="7">Vesicle-fusing ATPase</fullName>
        <ecNumber evidence="7">3.6.4.6</ecNumber>
    </recommendedName>
</protein>
<dbReference type="PANTHER" id="PTHR23078">
    <property type="entry name" value="VESICULAR-FUSION PROTEIN NSF"/>
    <property type="match status" value="1"/>
</dbReference>
<comment type="function">
    <text evidence="7">Required for vesicle-mediated transport. Catalyzes the fusion of transport vesicles within the Golgi cisternae. Is also required for transport from the endoplasmic reticulum to the Golgi stack. Seems to function as a fusion protein required for the delivery of cargo proteins to all compartments of the Golgi stack independent of vesicle origin.</text>
</comment>
<comment type="catalytic activity">
    <reaction evidence="7">
        <text>ATP + H2O = ADP + phosphate + H(+)</text>
        <dbReference type="Rhea" id="RHEA:13065"/>
        <dbReference type="ChEBI" id="CHEBI:15377"/>
        <dbReference type="ChEBI" id="CHEBI:15378"/>
        <dbReference type="ChEBI" id="CHEBI:30616"/>
        <dbReference type="ChEBI" id="CHEBI:43474"/>
        <dbReference type="ChEBI" id="CHEBI:456216"/>
        <dbReference type="EC" id="3.6.4.6"/>
    </reaction>
</comment>
<dbReference type="PROSITE" id="PS00674">
    <property type="entry name" value="AAA"/>
    <property type="match status" value="1"/>
</dbReference>
<dbReference type="EMBL" id="JADAQX010000107">
    <property type="protein sequence ID" value="KAF8821939.1"/>
    <property type="molecule type" value="Genomic_DNA"/>
</dbReference>
<dbReference type="Gene3D" id="1.10.8.60">
    <property type="match status" value="1"/>
</dbReference>
<keyword evidence="5 7" id="KW-0653">Protein transport</keyword>